<dbReference type="InterPro" id="IPR025257">
    <property type="entry name" value="MINDY-3/4_CD"/>
</dbReference>
<dbReference type="PANTHER" id="PTHR12473">
    <property type="entry name" value="UBIQUITIN CARBOXYL-TERMINAL HYDROLASE MINDY-4-RELATED"/>
    <property type="match status" value="1"/>
</dbReference>
<proteinExistence type="inferred from homology"/>
<evidence type="ECO:0000313" key="4">
    <source>
        <dbReference type="Proteomes" id="UP001180020"/>
    </source>
</evidence>
<evidence type="ECO:0000313" key="3">
    <source>
        <dbReference type="EMBL" id="KAK1290689.1"/>
    </source>
</evidence>
<gene>
    <name evidence="3" type="ORF">QJS10_CPB18g00229</name>
</gene>
<comment type="similarity">
    <text evidence="1">Belongs to the MINDY deubiquitinase family. FAM188 subfamily.</text>
</comment>
<dbReference type="PANTHER" id="PTHR12473:SF8">
    <property type="entry name" value="UBIQUITIN CARBOXYL-TERMINAL HYDROLASE MINDY-4-RELATED"/>
    <property type="match status" value="1"/>
</dbReference>
<name>A0AAV9CQL8_ACOCL</name>
<dbReference type="GO" id="GO:1990380">
    <property type="term" value="F:K48-linked deubiquitinase activity"/>
    <property type="evidence" value="ECO:0007669"/>
    <property type="project" value="InterPro"/>
</dbReference>
<dbReference type="GO" id="GO:0004843">
    <property type="term" value="F:cysteine-type deubiquitinase activity"/>
    <property type="evidence" value="ECO:0007669"/>
    <property type="project" value="UniProtKB-EC"/>
</dbReference>
<dbReference type="Proteomes" id="UP001180020">
    <property type="component" value="Unassembled WGS sequence"/>
</dbReference>
<comment type="caution">
    <text evidence="3">The sequence shown here is derived from an EMBL/GenBank/DDBJ whole genome shotgun (WGS) entry which is preliminary data.</text>
</comment>
<protein>
    <recommendedName>
        <fullName evidence="2">Deubiquitinating enzyme MINDY-3/4 conserved domain-containing protein</fullName>
    </recommendedName>
</protein>
<organism evidence="3 4">
    <name type="scientific">Acorus calamus</name>
    <name type="common">Sweet flag</name>
    <dbReference type="NCBI Taxonomy" id="4465"/>
    <lineage>
        <taxon>Eukaryota</taxon>
        <taxon>Viridiplantae</taxon>
        <taxon>Streptophyta</taxon>
        <taxon>Embryophyta</taxon>
        <taxon>Tracheophyta</taxon>
        <taxon>Spermatophyta</taxon>
        <taxon>Magnoliopsida</taxon>
        <taxon>Liliopsida</taxon>
        <taxon>Acoraceae</taxon>
        <taxon>Acorus</taxon>
    </lineage>
</organism>
<sequence length="88" mass="10008">MGLVQHEGGPCGVLATIQAYVLKYLLFYELSKSTPSILIQNLWSWRFVQRSSFASGDFSSISADERKMIHLLPWATFGSYQVEVYKDV</sequence>
<evidence type="ECO:0000259" key="2">
    <source>
        <dbReference type="Pfam" id="PF13898"/>
    </source>
</evidence>
<feature type="domain" description="Deubiquitinating enzyme MINDY-3/4 conserved" evidence="2">
    <location>
        <begin position="2"/>
        <end position="31"/>
    </location>
</feature>
<dbReference type="GO" id="GO:0006508">
    <property type="term" value="P:proteolysis"/>
    <property type="evidence" value="ECO:0007669"/>
    <property type="project" value="UniProtKB-KW"/>
</dbReference>
<evidence type="ECO:0000256" key="1">
    <source>
        <dbReference type="ARBA" id="ARBA00011074"/>
    </source>
</evidence>
<reference evidence="3" key="2">
    <citation type="submission" date="2023-06" db="EMBL/GenBank/DDBJ databases">
        <authorList>
            <person name="Ma L."/>
            <person name="Liu K.-W."/>
            <person name="Li Z."/>
            <person name="Hsiao Y.-Y."/>
            <person name="Qi Y."/>
            <person name="Fu T."/>
            <person name="Tang G."/>
            <person name="Zhang D."/>
            <person name="Sun W.-H."/>
            <person name="Liu D.-K."/>
            <person name="Li Y."/>
            <person name="Chen G.-Z."/>
            <person name="Liu X.-D."/>
            <person name="Liao X.-Y."/>
            <person name="Jiang Y.-T."/>
            <person name="Yu X."/>
            <person name="Hao Y."/>
            <person name="Huang J."/>
            <person name="Zhao X.-W."/>
            <person name="Ke S."/>
            <person name="Chen Y.-Y."/>
            <person name="Wu W.-L."/>
            <person name="Hsu J.-L."/>
            <person name="Lin Y.-F."/>
            <person name="Huang M.-D."/>
            <person name="Li C.-Y."/>
            <person name="Huang L."/>
            <person name="Wang Z.-W."/>
            <person name="Zhao X."/>
            <person name="Zhong W.-Y."/>
            <person name="Peng D.-H."/>
            <person name="Ahmad S."/>
            <person name="Lan S."/>
            <person name="Zhang J.-S."/>
            <person name="Tsai W.-C."/>
            <person name="Van De Peer Y."/>
            <person name="Liu Z.-J."/>
        </authorList>
    </citation>
    <scope>NUCLEOTIDE SEQUENCE</scope>
    <source>
        <strain evidence="3">CP</strain>
        <tissue evidence="3">Leaves</tissue>
    </source>
</reference>
<dbReference type="Pfam" id="PF13898">
    <property type="entry name" value="MINDY-3_4_CD"/>
    <property type="match status" value="1"/>
</dbReference>
<dbReference type="AlphaFoldDB" id="A0AAV9CQL8"/>
<reference evidence="3" key="1">
    <citation type="journal article" date="2023" name="Nat. Commun.">
        <title>Diploid and tetraploid genomes of Acorus and the evolution of monocots.</title>
        <authorList>
            <person name="Ma L."/>
            <person name="Liu K.W."/>
            <person name="Li Z."/>
            <person name="Hsiao Y.Y."/>
            <person name="Qi Y."/>
            <person name="Fu T."/>
            <person name="Tang G.D."/>
            <person name="Zhang D."/>
            <person name="Sun W.H."/>
            <person name="Liu D.K."/>
            <person name="Li Y."/>
            <person name="Chen G.Z."/>
            <person name="Liu X.D."/>
            <person name="Liao X.Y."/>
            <person name="Jiang Y.T."/>
            <person name="Yu X."/>
            <person name="Hao Y."/>
            <person name="Huang J."/>
            <person name="Zhao X.W."/>
            <person name="Ke S."/>
            <person name="Chen Y.Y."/>
            <person name="Wu W.L."/>
            <person name="Hsu J.L."/>
            <person name="Lin Y.F."/>
            <person name="Huang M.D."/>
            <person name="Li C.Y."/>
            <person name="Huang L."/>
            <person name="Wang Z.W."/>
            <person name="Zhao X."/>
            <person name="Zhong W.Y."/>
            <person name="Peng D.H."/>
            <person name="Ahmad S."/>
            <person name="Lan S."/>
            <person name="Zhang J.S."/>
            <person name="Tsai W.C."/>
            <person name="Van de Peer Y."/>
            <person name="Liu Z.J."/>
        </authorList>
    </citation>
    <scope>NUCLEOTIDE SEQUENCE</scope>
    <source>
        <strain evidence="3">CP</strain>
    </source>
</reference>
<keyword evidence="4" id="KW-1185">Reference proteome</keyword>
<dbReference type="GO" id="GO:0071108">
    <property type="term" value="P:protein K48-linked deubiquitination"/>
    <property type="evidence" value="ECO:0007669"/>
    <property type="project" value="InterPro"/>
</dbReference>
<accession>A0AAV9CQL8</accession>
<dbReference type="EMBL" id="JAUJYO010000018">
    <property type="protein sequence ID" value="KAK1290689.1"/>
    <property type="molecule type" value="Genomic_DNA"/>
</dbReference>
<dbReference type="InterPro" id="IPR039785">
    <property type="entry name" value="MINY3/4"/>
</dbReference>